<feature type="region of interest" description="Disordered" evidence="1">
    <location>
        <begin position="238"/>
        <end position="270"/>
    </location>
</feature>
<keyword evidence="2" id="KW-1133">Transmembrane helix</keyword>
<dbReference type="InterPro" id="IPR056019">
    <property type="entry name" value="DUF7598"/>
</dbReference>
<feature type="domain" description="DUF7598" evidence="3">
    <location>
        <begin position="70"/>
        <end position="154"/>
    </location>
</feature>
<reference evidence="5" key="1">
    <citation type="journal article" date="2012" name="Science">
        <title>The Paleozoic origin of enzymatic lignin decomposition reconstructed from 31 fungal genomes.</title>
        <authorList>
            <person name="Floudas D."/>
            <person name="Binder M."/>
            <person name="Riley R."/>
            <person name="Barry K."/>
            <person name="Blanchette R.A."/>
            <person name="Henrissat B."/>
            <person name="Martinez A.T."/>
            <person name="Otillar R."/>
            <person name="Spatafora J.W."/>
            <person name="Yadav J.S."/>
            <person name="Aerts A."/>
            <person name="Benoit I."/>
            <person name="Boyd A."/>
            <person name="Carlson A."/>
            <person name="Copeland A."/>
            <person name="Coutinho P.M."/>
            <person name="de Vries R.P."/>
            <person name="Ferreira P."/>
            <person name="Findley K."/>
            <person name="Foster B."/>
            <person name="Gaskell J."/>
            <person name="Glotzer D."/>
            <person name="Gorecki P."/>
            <person name="Heitman J."/>
            <person name="Hesse C."/>
            <person name="Hori C."/>
            <person name="Igarashi K."/>
            <person name="Jurgens J.A."/>
            <person name="Kallen N."/>
            <person name="Kersten P."/>
            <person name="Kohler A."/>
            <person name="Kuees U."/>
            <person name="Kumar T.K.A."/>
            <person name="Kuo A."/>
            <person name="LaButti K."/>
            <person name="Larrondo L.F."/>
            <person name="Lindquist E."/>
            <person name="Ling A."/>
            <person name="Lombard V."/>
            <person name="Lucas S."/>
            <person name="Lundell T."/>
            <person name="Martin R."/>
            <person name="McLaughlin D.J."/>
            <person name="Morgenstern I."/>
            <person name="Morin E."/>
            <person name="Murat C."/>
            <person name="Nagy L.G."/>
            <person name="Nolan M."/>
            <person name="Ohm R.A."/>
            <person name="Patyshakuliyeva A."/>
            <person name="Rokas A."/>
            <person name="Ruiz-Duenas F.J."/>
            <person name="Sabat G."/>
            <person name="Salamov A."/>
            <person name="Samejima M."/>
            <person name="Schmutz J."/>
            <person name="Slot J.C."/>
            <person name="St John F."/>
            <person name="Stenlid J."/>
            <person name="Sun H."/>
            <person name="Sun S."/>
            <person name="Syed K."/>
            <person name="Tsang A."/>
            <person name="Wiebenga A."/>
            <person name="Young D."/>
            <person name="Pisabarro A."/>
            <person name="Eastwood D.C."/>
            <person name="Martin F."/>
            <person name="Cullen D."/>
            <person name="Grigoriev I.V."/>
            <person name="Hibbett D.S."/>
        </authorList>
    </citation>
    <scope>NUCLEOTIDE SEQUENCE [LARGE SCALE GENOMIC DNA]</scope>
    <source>
        <strain evidence="5">FP-101664</strain>
    </source>
</reference>
<gene>
    <name evidence="4" type="ORF">TRAVEDRAFT_61490</name>
</gene>
<organism evidence="4 5">
    <name type="scientific">Trametes versicolor (strain FP-101664)</name>
    <name type="common">White-rot fungus</name>
    <name type="synonym">Coriolus versicolor</name>
    <dbReference type="NCBI Taxonomy" id="717944"/>
    <lineage>
        <taxon>Eukaryota</taxon>
        <taxon>Fungi</taxon>
        <taxon>Dikarya</taxon>
        <taxon>Basidiomycota</taxon>
        <taxon>Agaricomycotina</taxon>
        <taxon>Agaricomycetes</taxon>
        <taxon>Polyporales</taxon>
        <taxon>Polyporaceae</taxon>
        <taxon>Trametes</taxon>
    </lineage>
</organism>
<feature type="transmembrane region" description="Helical" evidence="2">
    <location>
        <begin position="134"/>
        <end position="156"/>
    </location>
</feature>
<dbReference type="RefSeq" id="XP_008045344.1">
    <property type="nucleotide sequence ID" value="XM_008047153.1"/>
</dbReference>
<evidence type="ECO:0000313" key="5">
    <source>
        <dbReference type="Proteomes" id="UP000054317"/>
    </source>
</evidence>
<evidence type="ECO:0000313" key="4">
    <source>
        <dbReference type="EMBL" id="EIW51797.1"/>
    </source>
</evidence>
<proteinExistence type="predicted"/>
<dbReference type="KEGG" id="tvs:TRAVEDRAFT_61490"/>
<accession>R7S805</accession>
<dbReference type="OMA" id="SWRAEAK"/>
<evidence type="ECO:0000256" key="2">
    <source>
        <dbReference type="SAM" id="Phobius"/>
    </source>
</evidence>
<dbReference type="OrthoDB" id="5327148at2759"/>
<sequence length="270" mass="29434">MLPPRAYFFIGLNGVRILSIIAMLLVFASGIFVLVSDIQAVNRSMKAPDTDMTDCDYIEGSTVPNQPAGVFWAVVNRLFIIFQVVVLILSEIGWPAAFFDRFFPVLGPTFGLGALGIFQCLIGATVLSHHVDDFTLVAAFFLFALGCLNMLLGLVFREKAKEKRSIMSWRAEAKGVLPSHRDMRPTFARPASASFVNSMFKGGNDRAQPEEFGQKGHGFGRQGEKAAGLKGFLISKPLESLPRYAPPPPRSDSSRAGTPEPTFKSSATAI</sequence>
<keyword evidence="5" id="KW-1185">Reference proteome</keyword>
<evidence type="ECO:0000259" key="3">
    <source>
        <dbReference type="Pfam" id="PF24535"/>
    </source>
</evidence>
<dbReference type="Pfam" id="PF24535">
    <property type="entry name" value="DUF7598"/>
    <property type="match status" value="1"/>
</dbReference>
<dbReference type="AlphaFoldDB" id="R7S805"/>
<keyword evidence="2" id="KW-0812">Transmembrane</keyword>
<keyword evidence="2" id="KW-0472">Membrane</keyword>
<protein>
    <recommendedName>
        <fullName evidence="3">DUF7598 domain-containing protein</fullName>
    </recommendedName>
</protein>
<feature type="transmembrane region" description="Helical" evidence="2">
    <location>
        <begin position="70"/>
        <end position="90"/>
    </location>
</feature>
<dbReference type="GeneID" id="19418329"/>
<dbReference type="EMBL" id="JH711798">
    <property type="protein sequence ID" value="EIW51797.1"/>
    <property type="molecule type" value="Genomic_DNA"/>
</dbReference>
<feature type="transmembrane region" description="Helical" evidence="2">
    <location>
        <begin position="102"/>
        <end position="128"/>
    </location>
</feature>
<dbReference type="Proteomes" id="UP000054317">
    <property type="component" value="Unassembled WGS sequence"/>
</dbReference>
<name>R7S805_TRAVS</name>
<evidence type="ECO:0000256" key="1">
    <source>
        <dbReference type="SAM" id="MobiDB-lite"/>
    </source>
</evidence>
<feature type="transmembrane region" description="Helical" evidence="2">
    <location>
        <begin position="7"/>
        <end position="35"/>
    </location>
</feature>